<dbReference type="AlphaFoldDB" id="A0A6M1SZJ6"/>
<reference evidence="4 5" key="1">
    <citation type="submission" date="2020-02" db="EMBL/GenBank/DDBJ databases">
        <title>Aliifodinibius halophilus 2W32, complete genome.</title>
        <authorList>
            <person name="Li Y."/>
            <person name="Wu S."/>
        </authorList>
    </citation>
    <scope>NUCLEOTIDE SEQUENCE [LARGE SCALE GENOMIC DNA]</scope>
    <source>
        <strain evidence="4 5">2W32</strain>
    </source>
</reference>
<dbReference type="InterPro" id="IPR013324">
    <property type="entry name" value="RNA_pol_sigma_r3/r4-like"/>
</dbReference>
<feature type="domain" description="RNA polymerase sigma-70 region 2" evidence="2">
    <location>
        <begin position="7"/>
        <end position="71"/>
    </location>
</feature>
<comment type="subunit">
    <text evidence="1">Interacts transiently with the RNA polymerase catalytic core formed by RpoA, RpoB, RpoC and RpoZ (2 alpha, 1 beta, 1 beta' and 1 omega subunit) to form the RNA polymerase holoenzyme that can initiate transcription.</text>
</comment>
<dbReference type="InterPro" id="IPR013249">
    <property type="entry name" value="RNA_pol_sigma70_r4_t2"/>
</dbReference>
<dbReference type="SUPFAM" id="SSF88946">
    <property type="entry name" value="Sigma2 domain of RNA polymerase sigma factors"/>
    <property type="match status" value="1"/>
</dbReference>
<dbReference type="NCBIfam" id="TIGR02957">
    <property type="entry name" value="SigX4"/>
    <property type="match status" value="1"/>
</dbReference>
<evidence type="ECO:0000259" key="2">
    <source>
        <dbReference type="Pfam" id="PF04542"/>
    </source>
</evidence>
<keyword evidence="5" id="KW-1185">Reference proteome</keyword>
<dbReference type="NCBIfam" id="NF007214">
    <property type="entry name" value="PRK09636.1"/>
    <property type="match status" value="1"/>
</dbReference>
<feature type="domain" description="RNA polymerase sigma factor 70 region 4 type 2" evidence="3">
    <location>
        <begin position="106"/>
        <end position="156"/>
    </location>
</feature>
<dbReference type="Gene3D" id="1.10.1740.10">
    <property type="match status" value="1"/>
</dbReference>
<dbReference type="GO" id="GO:0003677">
    <property type="term" value="F:DNA binding"/>
    <property type="evidence" value="ECO:0007669"/>
    <property type="project" value="InterPro"/>
</dbReference>
<proteinExistence type="predicted"/>
<dbReference type="InterPro" id="IPR013325">
    <property type="entry name" value="RNA_pol_sigma_r2"/>
</dbReference>
<dbReference type="EMBL" id="JAALLS010000002">
    <property type="protein sequence ID" value="NGP87077.1"/>
    <property type="molecule type" value="Genomic_DNA"/>
</dbReference>
<dbReference type="InterPro" id="IPR036388">
    <property type="entry name" value="WH-like_DNA-bd_sf"/>
</dbReference>
<dbReference type="InterPro" id="IPR014284">
    <property type="entry name" value="RNA_pol_sigma-70_dom"/>
</dbReference>
<name>A0A6M1SZJ6_9BACT</name>
<protein>
    <submittedName>
        <fullName evidence="4">RNA polymerase sigma-70 factor</fullName>
    </submittedName>
</protein>
<dbReference type="Pfam" id="PF04542">
    <property type="entry name" value="Sigma70_r2"/>
    <property type="match status" value="1"/>
</dbReference>
<dbReference type="PANTHER" id="PTHR30173:SF36">
    <property type="entry name" value="ECF RNA POLYMERASE SIGMA FACTOR SIGJ"/>
    <property type="match status" value="1"/>
</dbReference>
<dbReference type="SUPFAM" id="SSF54427">
    <property type="entry name" value="NTF2-like"/>
    <property type="match status" value="1"/>
</dbReference>
<dbReference type="InterPro" id="IPR007627">
    <property type="entry name" value="RNA_pol_sigma70_r2"/>
</dbReference>
<dbReference type="PANTHER" id="PTHR30173">
    <property type="entry name" value="SIGMA 19 FACTOR"/>
    <property type="match status" value="1"/>
</dbReference>
<gene>
    <name evidence="4" type="ORF">G3569_01820</name>
</gene>
<dbReference type="InterPro" id="IPR014303">
    <property type="entry name" value="RNA_pol_sigma-70_ECF"/>
</dbReference>
<comment type="caution">
    <text evidence="4">The sequence shown here is derived from an EMBL/GenBank/DDBJ whole genome shotgun (WGS) entry which is preliminary data.</text>
</comment>
<dbReference type="Gene3D" id="3.10.450.50">
    <property type="match status" value="1"/>
</dbReference>
<evidence type="ECO:0000313" key="5">
    <source>
        <dbReference type="Proteomes" id="UP000479132"/>
    </source>
</evidence>
<evidence type="ECO:0000259" key="3">
    <source>
        <dbReference type="Pfam" id="PF08281"/>
    </source>
</evidence>
<dbReference type="GO" id="GO:0006352">
    <property type="term" value="P:DNA-templated transcription initiation"/>
    <property type="evidence" value="ECO:0007669"/>
    <property type="project" value="InterPro"/>
</dbReference>
<dbReference type="Gene3D" id="1.10.10.10">
    <property type="entry name" value="Winged helix-like DNA-binding domain superfamily/Winged helix DNA-binding domain"/>
    <property type="match status" value="1"/>
</dbReference>
<dbReference type="Proteomes" id="UP000479132">
    <property type="component" value="Unassembled WGS sequence"/>
</dbReference>
<dbReference type="Pfam" id="PF08281">
    <property type="entry name" value="Sigma70_r4_2"/>
    <property type="match status" value="1"/>
</dbReference>
<accession>A0A6M1SZJ6</accession>
<dbReference type="SUPFAM" id="SSF88659">
    <property type="entry name" value="Sigma3 and sigma4 domains of RNA polymerase sigma factors"/>
    <property type="match status" value="1"/>
</dbReference>
<organism evidence="4 5">
    <name type="scientific">Fodinibius halophilus</name>
    <dbReference type="NCBI Taxonomy" id="1736908"/>
    <lineage>
        <taxon>Bacteria</taxon>
        <taxon>Pseudomonadati</taxon>
        <taxon>Balneolota</taxon>
        <taxon>Balneolia</taxon>
        <taxon>Balneolales</taxon>
        <taxon>Balneolaceae</taxon>
        <taxon>Fodinibius</taxon>
    </lineage>
</organism>
<dbReference type="RefSeq" id="WP_165265508.1">
    <property type="nucleotide sequence ID" value="NZ_JAALLS010000002.1"/>
</dbReference>
<dbReference type="GO" id="GO:0016987">
    <property type="term" value="F:sigma factor activity"/>
    <property type="evidence" value="ECO:0007669"/>
    <property type="project" value="InterPro"/>
</dbReference>
<dbReference type="NCBIfam" id="TIGR02937">
    <property type="entry name" value="sigma70-ECF"/>
    <property type="match status" value="1"/>
</dbReference>
<dbReference type="InterPro" id="IPR052704">
    <property type="entry name" value="ECF_Sigma-70_Domain"/>
</dbReference>
<evidence type="ECO:0000313" key="4">
    <source>
        <dbReference type="EMBL" id="NGP87077.1"/>
    </source>
</evidence>
<dbReference type="InterPro" id="IPR032710">
    <property type="entry name" value="NTF2-like_dom_sf"/>
</dbReference>
<evidence type="ECO:0000256" key="1">
    <source>
        <dbReference type="ARBA" id="ARBA00011344"/>
    </source>
</evidence>
<sequence>MNSTTELFEQHRPQLFRIAYGMLERVAPAKDIVQEAYLRWQDQDIDNIKSPHAYLSKIVSRLCLDELKSAKSRREQYIGPDLPEPVLTSESGNPTEHVELTETLSMALLVVLEQLTPVQRAVFLLREVFDYDYASIASVVDKSEAHCRKIAQRARDQVHEQRPYFEKDIPKQNELITSFFEAVQTGDISEVKDLLKKEATLYSDGGGKVTAARKPIYGDDKIARFMLGIQKKAPEDLHIEFQDVNGEPGAVVYIGDELYNVWSFHTEGEVISNIFVVLNPEKLEHIEHESL</sequence>